<name>X1IW25_9ZZZZ</name>
<dbReference type="GO" id="GO:0004062">
    <property type="term" value="F:aryl sulfotransferase activity"/>
    <property type="evidence" value="ECO:0007669"/>
    <property type="project" value="InterPro"/>
</dbReference>
<organism evidence="1">
    <name type="scientific">marine sediment metagenome</name>
    <dbReference type="NCBI Taxonomy" id="412755"/>
    <lineage>
        <taxon>unclassified sequences</taxon>
        <taxon>metagenomes</taxon>
        <taxon>ecological metagenomes</taxon>
    </lineage>
</organism>
<reference evidence="1" key="1">
    <citation type="journal article" date="2014" name="Front. Microbiol.">
        <title>High frequency of phylogenetically diverse reductive dehalogenase-homologous genes in deep subseafloor sedimentary metagenomes.</title>
        <authorList>
            <person name="Kawai M."/>
            <person name="Futagami T."/>
            <person name="Toyoda A."/>
            <person name="Takaki Y."/>
            <person name="Nishi S."/>
            <person name="Hori S."/>
            <person name="Arai W."/>
            <person name="Tsubouchi T."/>
            <person name="Morono Y."/>
            <person name="Uchiyama I."/>
            <person name="Ito T."/>
            <person name="Fujiyama A."/>
            <person name="Inagaki F."/>
            <person name="Takami H."/>
        </authorList>
    </citation>
    <scope>NUCLEOTIDE SEQUENCE</scope>
    <source>
        <strain evidence="1">Expedition CK06-06</strain>
    </source>
</reference>
<dbReference type="InterPro" id="IPR010262">
    <property type="entry name" value="Arylsulfotransferase_bact"/>
</dbReference>
<comment type="caution">
    <text evidence="1">The sequence shown here is derived from an EMBL/GenBank/DDBJ whole genome shotgun (WGS) entry which is preliminary data.</text>
</comment>
<dbReference type="InterPro" id="IPR053143">
    <property type="entry name" value="Arylsulfate_ST"/>
</dbReference>
<proteinExistence type="predicted"/>
<evidence type="ECO:0000313" key="1">
    <source>
        <dbReference type="EMBL" id="GAH61743.1"/>
    </source>
</evidence>
<evidence type="ECO:0008006" key="2">
    <source>
        <dbReference type="Google" id="ProtNLM"/>
    </source>
</evidence>
<dbReference type="PANTHER" id="PTHR35340">
    <property type="entry name" value="PQQ ENZYME REPEAT PROTEIN-RELATED"/>
    <property type="match status" value="1"/>
</dbReference>
<dbReference type="AlphaFoldDB" id="X1IW25"/>
<protein>
    <recommendedName>
        <fullName evidence="2">Arylsulfotransferase N-terminal domain-containing protein</fullName>
    </recommendedName>
</protein>
<feature type="non-terminal residue" evidence="1">
    <location>
        <position position="296"/>
    </location>
</feature>
<dbReference type="EMBL" id="BARU01017746">
    <property type="protein sequence ID" value="GAH61743.1"/>
    <property type="molecule type" value="Genomic_DNA"/>
</dbReference>
<feature type="non-terminal residue" evidence="1">
    <location>
        <position position="1"/>
    </location>
</feature>
<gene>
    <name evidence="1" type="ORF">S03H2_29401</name>
</gene>
<accession>X1IW25</accession>
<sequence>HWDMAEDYIYICSYYLSTVWKIDKTTGQVVWQVGAYESDFTMYNKYGEKKSSLFYGLHDIQHISNNYFTVFDNDYFNRTDLLSQTSRLVDFVIDEDNMIATEVFSYEGAPSHYSMTKGGYDTLPFGTHLGAFCGNGLEETMRFFTEVNSTGNIIWELSINGTISAKGEVFYSQPLVGIDPESLISFNKENGLVNFTVWNSYKNRIPRAGSLSVFDEDILITEVDFEFLAEWVPTELSIELPLTDYRKGIYNFTVIVENNDGFQSVGYILYNIVSSVEGWVIGVSVSGRGSSFRCNW</sequence>
<dbReference type="PANTHER" id="PTHR35340:SF5">
    <property type="entry name" value="ASST-DOMAIN-CONTAINING PROTEIN"/>
    <property type="match status" value="1"/>
</dbReference>
<dbReference type="Pfam" id="PF05935">
    <property type="entry name" value="Arylsulfotrans"/>
    <property type="match status" value="1"/>
</dbReference>